<evidence type="ECO:0000313" key="1">
    <source>
        <dbReference type="EMBL" id="RXK36926.1"/>
    </source>
</evidence>
<proteinExistence type="predicted"/>
<dbReference type="Proteomes" id="UP000289152">
    <property type="component" value="Unassembled WGS sequence"/>
</dbReference>
<reference evidence="1 2" key="1">
    <citation type="submission" date="2016-06" db="EMBL/GenBank/DDBJ databases">
        <title>Evolution of pathogenesis and genome organization in the Tremellales.</title>
        <authorList>
            <person name="Cuomo C."/>
            <person name="Litvintseva A."/>
            <person name="Heitman J."/>
            <person name="Chen Y."/>
            <person name="Sun S."/>
            <person name="Springer D."/>
            <person name="Dromer F."/>
            <person name="Young S."/>
            <person name="Zeng Q."/>
            <person name="Chapman S."/>
            <person name="Gujja S."/>
            <person name="Saif S."/>
            <person name="Birren B."/>
        </authorList>
    </citation>
    <scope>NUCLEOTIDE SEQUENCE [LARGE SCALE GENOMIC DNA]</scope>
    <source>
        <strain evidence="1 2">ATCC 28783</strain>
    </source>
</reference>
<name>A0A4Q1BH61_TREME</name>
<dbReference type="AlphaFoldDB" id="A0A4Q1BH61"/>
<evidence type="ECO:0000313" key="2">
    <source>
        <dbReference type="Proteomes" id="UP000289152"/>
    </source>
</evidence>
<gene>
    <name evidence="1" type="ORF">M231_05828</name>
</gene>
<accession>A0A4Q1BH61</accession>
<comment type="caution">
    <text evidence="1">The sequence shown here is derived from an EMBL/GenBank/DDBJ whole genome shotgun (WGS) entry which is preliminary data.</text>
</comment>
<dbReference type="EMBL" id="SDIL01000083">
    <property type="protein sequence ID" value="RXK36926.1"/>
    <property type="molecule type" value="Genomic_DNA"/>
</dbReference>
<keyword evidence="2" id="KW-1185">Reference proteome</keyword>
<protein>
    <submittedName>
        <fullName evidence="1">Uncharacterized protein</fullName>
    </submittedName>
</protein>
<dbReference type="InParanoid" id="A0A4Q1BH61"/>
<organism evidence="1 2">
    <name type="scientific">Tremella mesenterica</name>
    <name type="common">Jelly fungus</name>
    <dbReference type="NCBI Taxonomy" id="5217"/>
    <lineage>
        <taxon>Eukaryota</taxon>
        <taxon>Fungi</taxon>
        <taxon>Dikarya</taxon>
        <taxon>Basidiomycota</taxon>
        <taxon>Agaricomycotina</taxon>
        <taxon>Tremellomycetes</taxon>
        <taxon>Tremellales</taxon>
        <taxon>Tremellaceae</taxon>
        <taxon>Tremella</taxon>
    </lineage>
</organism>
<sequence>MDQTIRADTDKRYAEAAAKAIRALTKVSGTDLMSNLWVLVDQVLSKPSNPKASKSLMENRHDAVDTLHDVRVTLEVSVEDETQTNINRNAAMLSDIATLALLKSGESTILNELTAGLEENLDRFRKAEPSR</sequence>